<evidence type="ECO:0000256" key="2">
    <source>
        <dbReference type="SAM" id="MobiDB-lite"/>
    </source>
</evidence>
<feature type="compositionally biased region" description="Polar residues" evidence="2">
    <location>
        <begin position="243"/>
        <end position="259"/>
    </location>
</feature>
<dbReference type="Ensembl" id="ENSPKIT00000014042.1">
    <property type="protein sequence ID" value="ENSPKIP00000033157.1"/>
    <property type="gene ID" value="ENSPKIG00000012974.1"/>
</dbReference>
<feature type="transmembrane region" description="Helical" evidence="3">
    <location>
        <begin position="947"/>
        <end position="970"/>
    </location>
</feature>
<evidence type="ECO:0000313" key="6">
    <source>
        <dbReference type="Proteomes" id="UP000261540"/>
    </source>
</evidence>
<evidence type="ECO:0000259" key="4">
    <source>
        <dbReference type="PROSITE" id="PS50026"/>
    </source>
</evidence>
<feature type="compositionally biased region" description="Basic and acidic residues" evidence="2">
    <location>
        <begin position="449"/>
        <end position="460"/>
    </location>
</feature>
<feature type="region of interest" description="Disordered" evidence="2">
    <location>
        <begin position="364"/>
        <end position="395"/>
    </location>
</feature>
<comment type="caution">
    <text evidence="1">Lacks conserved residue(s) required for the propagation of feature annotation.</text>
</comment>
<evidence type="ECO:0000313" key="5">
    <source>
        <dbReference type="Ensembl" id="ENSPKIP00000033157.1"/>
    </source>
</evidence>
<feature type="compositionally biased region" description="Low complexity" evidence="2">
    <location>
        <begin position="617"/>
        <end position="628"/>
    </location>
</feature>
<feature type="domain" description="EGF-like" evidence="4">
    <location>
        <begin position="899"/>
        <end position="939"/>
    </location>
</feature>
<keyword evidence="3" id="KW-1133">Transmembrane helix</keyword>
<dbReference type="GeneTree" id="ENSGT00960000187431"/>
<protein>
    <submittedName>
        <fullName evidence="5">Mucin-12-like</fullName>
    </submittedName>
</protein>
<dbReference type="Proteomes" id="UP000261540">
    <property type="component" value="Unplaced"/>
</dbReference>
<feature type="compositionally biased region" description="Low complexity" evidence="2">
    <location>
        <begin position="510"/>
        <end position="522"/>
    </location>
</feature>
<keyword evidence="6" id="KW-1185">Reference proteome</keyword>
<feature type="compositionally biased region" description="Basic and acidic residues" evidence="2">
    <location>
        <begin position="605"/>
        <end position="616"/>
    </location>
</feature>
<feature type="region of interest" description="Disordered" evidence="2">
    <location>
        <begin position="444"/>
        <end position="534"/>
    </location>
</feature>
<dbReference type="AlphaFoldDB" id="A0A3B3SR37"/>
<feature type="region of interest" description="Disordered" evidence="2">
    <location>
        <begin position="52"/>
        <end position="72"/>
    </location>
</feature>
<feature type="region of interest" description="Disordered" evidence="2">
    <location>
        <begin position="678"/>
        <end position="739"/>
    </location>
</feature>
<organism evidence="5 6">
    <name type="scientific">Paramormyrops kingsleyae</name>
    <dbReference type="NCBI Taxonomy" id="1676925"/>
    <lineage>
        <taxon>Eukaryota</taxon>
        <taxon>Metazoa</taxon>
        <taxon>Chordata</taxon>
        <taxon>Craniata</taxon>
        <taxon>Vertebrata</taxon>
        <taxon>Euteleostomi</taxon>
        <taxon>Actinopterygii</taxon>
        <taxon>Neopterygii</taxon>
        <taxon>Teleostei</taxon>
        <taxon>Osteoglossocephala</taxon>
        <taxon>Osteoglossomorpha</taxon>
        <taxon>Osteoglossiformes</taxon>
        <taxon>Mormyridae</taxon>
        <taxon>Paramormyrops</taxon>
    </lineage>
</organism>
<feature type="compositionally biased region" description="Polar residues" evidence="2">
    <location>
        <begin position="591"/>
        <end position="604"/>
    </location>
</feature>
<sequence>MRINVYLFIFIFHTDWKETRHSSKDMNEFWGVYAQTNFGTHTQTISQEILELSSKQEKSRHSGSPVPDLDHKSNIHLTLGVEGQGLGYGTTVTTFQSTTPAPSLWTGSSMSAVPDKETAVLAQEVSHNHPDASGTAPGVLYISTSSLGRSMPESSGQRQISVVPGQTVSEHLVADVKSEVSLLLKSSTPSPTLSSVSVPFTQSLGSHLQTADSRHAGAPLLSTAGLLEASSSRMLSAITATSPGSLPDALSQQSDSYDTPTDLPGGKCHVDMSIIPSSITSFRSEDGPVEFDTQSVSPTSGILPTASDAFAEHSLITVPAGNVDTKDFIQNDNRLSVFWHFPGMGKLENAKWHSGSPFTIGLSQEPSGEPATGPGALLGRDSRNVTHKGSPLGSVLEDTTNMGLGLSHMTAVGATGEIELNTIDEASHPDVPLFSSTERLNAENVTSERIGDTMQSRHPDSQFTTTNTYVGLDDQGAHDITDSNTFHFQQESTDVSNADLHPSDPHTNPQQSSAQSHSTASHRGTQPNGNSSIYSTVSGLEELTTMVSMSPVLTQRTSVSQNLDGRTFTSSKGDSENENTSPEHTTREYSQRVTPVHTLTVSSTESEKIPLSRRDGTSTSVDPPTSSTLKVSSPNFLSPGSLPVNPMAPERLSPSVQSGVTPYCHNCVTNPLVTTNSTVSTSERAIRHGPVKSTAAPPSTSPPKTAPEALGNPLATEGAVAMGPSSVHTTVSRPGTTLQSSAQTVKQRIFIVEDQPAIIKEETAQLLLQVVLASGPLGDEEDHHLRDLEEDTVTELHPFLQRAPGFQALQLSWTSTSAVVQSVATFDTRRALPWLGVAGAPLLQVTGLSDAMMKGLYVNSARVQKITVGGLQSDPCSWLFLCPPGFRCVPAHSGNASCTSLCHAGYCKNDGICSHHHGEAPTCQCPVGEDFWFMGRQCDSQMTRQRLVGVCIGVLIAVALLMAAVSFLVIRHFKAMLVQAKVDQTRSSYRRFNHFDELSGRFWLRSWPGSADSLDNPVFSHSDELLHLRALDQTCCYHDDTLSIVSTFPGSEAQLNTIYAHGSQYNWDVSGSSINDFMADSGKASDISVCSWPVEPIQWTPFPLLQQLGIQRPTKTSRPRSYCEGMELVDMEKTWTEHHHS</sequence>
<feature type="region of interest" description="Disordered" evidence="2">
    <location>
        <begin position="243"/>
        <end position="265"/>
    </location>
</feature>
<feature type="compositionally biased region" description="Polar residues" evidence="2">
    <location>
        <begin position="554"/>
        <end position="583"/>
    </location>
</feature>
<reference evidence="5" key="2">
    <citation type="submission" date="2025-09" db="UniProtKB">
        <authorList>
            <consortium name="Ensembl"/>
        </authorList>
    </citation>
    <scope>IDENTIFICATION</scope>
</reference>
<proteinExistence type="predicted"/>
<keyword evidence="3" id="KW-0472">Membrane</keyword>
<feature type="compositionally biased region" description="Polar residues" evidence="2">
    <location>
        <begin position="629"/>
        <end position="638"/>
    </location>
</feature>
<keyword evidence="3" id="KW-0812">Transmembrane</keyword>
<feature type="compositionally biased region" description="Polar residues" evidence="2">
    <location>
        <begin position="523"/>
        <end position="534"/>
    </location>
</feature>
<feature type="compositionally biased region" description="Polar residues" evidence="2">
    <location>
        <begin position="726"/>
        <end position="739"/>
    </location>
</feature>
<accession>A0A3B3SR37</accession>
<dbReference type="InterPro" id="IPR000742">
    <property type="entry name" value="EGF"/>
</dbReference>
<keyword evidence="1" id="KW-0245">EGF-like domain</keyword>
<evidence type="ECO:0000256" key="1">
    <source>
        <dbReference type="PROSITE-ProRule" id="PRU00076"/>
    </source>
</evidence>
<feature type="compositionally biased region" description="Polar residues" evidence="2">
    <location>
        <begin position="482"/>
        <end position="496"/>
    </location>
</feature>
<evidence type="ECO:0000256" key="3">
    <source>
        <dbReference type="SAM" id="Phobius"/>
    </source>
</evidence>
<dbReference type="PROSITE" id="PS50026">
    <property type="entry name" value="EGF_3"/>
    <property type="match status" value="1"/>
</dbReference>
<feature type="region of interest" description="Disordered" evidence="2">
    <location>
        <begin position="554"/>
        <end position="653"/>
    </location>
</feature>
<name>A0A3B3SR37_9TELE</name>
<reference evidence="5" key="1">
    <citation type="submission" date="2025-08" db="UniProtKB">
        <authorList>
            <consortium name="Ensembl"/>
        </authorList>
    </citation>
    <scope>IDENTIFICATION</scope>
</reference>